<dbReference type="Gene3D" id="3.40.50.980">
    <property type="match status" value="2"/>
</dbReference>
<evidence type="ECO:0000313" key="3">
    <source>
        <dbReference type="Proteomes" id="UP000258102"/>
    </source>
</evidence>
<dbReference type="Pfam" id="PF18563">
    <property type="entry name" value="TubC_N"/>
    <property type="match status" value="1"/>
</dbReference>
<proteinExistence type="predicted"/>
<dbReference type="Proteomes" id="UP000258102">
    <property type="component" value="Chromosome 1"/>
</dbReference>
<dbReference type="InterPro" id="IPR001242">
    <property type="entry name" value="Condensation_dom"/>
</dbReference>
<dbReference type="RefSeq" id="WP_088532015.1">
    <property type="nucleotide sequence ID" value="NZ_CP021646.1"/>
</dbReference>
<dbReference type="InterPro" id="IPR025110">
    <property type="entry name" value="AMP-bd_C"/>
</dbReference>
<dbReference type="Pfam" id="PF00668">
    <property type="entry name" value="Condensation"/>
    <property type="match status" value="1"/>
</dbReference>
<dbReference type="Gene3D" id="3.30.559.30">
    <property type="entry name" value="Nonribosomal peptide synthetase, condensation domain"/>
    <property type="match status" value="1"/>
</dbReference>
<dbReference type="PROSITE" id="PS00455">
    <property type="entry name" value="AMP_BINDING"/>
    <property type="match status" value="1"/>
</dbReference>
<dbReference type="Pfam" id="PF00501">
    <property type="entry name" value="AMP-binding"/>
    <property type="match status" value="1"/>
</dbReference>
<dbReference type="SUPFAM" id="SSF56801">
    <property type="entry name" value="Acetyl-CoA synthetase-like"/>
    <property type="match status" value="1"/>
</dbReference>
<dbReference type="Pfam" id="PF00550">
    <property type="entry name" value="PP-binding"/>
    <property type="match status" value="1"/>
</dbReference>
<dbReference type="InterPro" id="IPR000873">
    <property type="entry name" value="AMP-dep_synth/lig_dom"/>
</dbReference>
<dbReference type="InterPro" id="IPR020845">
    <property type="entry name" value="AMP-binding_CS"/>
</dbReference>
<dbReference type="Gene3D" id="2.30.38.10">
    <property type="entry name" value="Luciferase, Domain 3"/>
    <property type="match status" value="1"/>
</dbReference>
<dbReference type="GO" id="GO:0031177">
    <property type="term" value="F:phosphopantetheine binding"/>
    <property type="evidence" value="ECO:0007669"/>
    <property type="project" value="TreeGrafter"/>
</dbReference>
<dbReference type="Pfam" id="PF13193">
    <property type="entry name" value="AMP-binding_C"/>
    <property type="match status" value="1"/>
</dbReference>
<dbReference type="GO" id="GO:0043041">
    <property type="term" value="P:amino acid activation for nonribosomal peptide biosynthetic process"/>
    <property type="evidence" value="ECO:0007669"/>
    <property type="project" value="TreeGrafter"/>
</dbReference>
<sequence length="1370" mass="153029">MIESFIYELKQSGISVWQQEDKLKIASNVNLQGQAIVEQLKQNKPQLLRYLTRQGIDSKARFDELSILPLETRCAPLTLGQQQLLFTQEVSNAASTYHIPCLLKIDKHCDIEKLTAAIEQLVIRHSALDMVVAYDHQGKTIQQPANEAFVVTHHELGNLNLFEQCEHFFNEPFSLQHSRPFRAYVITSKEQQHVFFVWHHIAFDGWSLGLFLQELTSLYEGENRPLSLQFSDYAYYMATPGQRERQATSQRYWQTQLADYEPLKLAQTQSRPATFDHRGAIQSIVLDESTMLKLQQTAKTHRISINTLGLAAWYHTLALLSHQRQFVVGIPSENRPTALQQNILGYFVNSLPIKADIDMTMLLERWFTQVNQVVNQAKQHQALPFEAIKNSLDVPLDTSMHPIFQTLFSSSQFAPEQHHTLWQSVDLDLTQQCQAKFDLTLHLSAGKTTELGLTYATALFSSSYAQQILELYQTVLQAYLTVENAQQPLYSLPLLSNTAQQKQYQLSGMQHAYPSVASITDRFAEVVARHPDKAAISNRHQTLSYQELDNQAKQLANAILAVCPEPKVVALYMRNDIEFVIAMLAALKIGAAYTTLSLKDPVARHQYQLSDSNADVIVSLHEHSQTLATLNHTNIAEVFCDTSLADTDITAGFEPMCIAPSEVATIIYTSGTTGNPKGTLLSHAAISSLALDNHSYQHQPQDSFIQLANPAFDATLFEIWSALLNGAEVHLGYQDSLNSAAQLRATLQTLNITSMFLTRSLFDTLLLQDEHIFASLTHLLVGGEALTESIVNKLLASTSCPKHFINGYGPTECTTFTTVQTMSKQQSEIAIGKPIPGRAVAVVGRNNELLPLGCPGELVVCGHGVAARYLNNPTLNSEKFVSLNLFGSMQKYYRTGDLVYWNAQQQLCYINRGDQQVKVRGFRIELAEIEHHLNQLADIDSCAVIAKKQQAQTLLHAYLVINPAADQAAVLSHCKTQLTKQLPSYMMPHSFNVLSALPLTLNGKLDKTKLPEPELKQHQLVMPQTNTEKEVLTIWQDVLGQNPLCCATAVTEQGADSISLLSFCGAASKRNWQLTPQLILEHLSVQQLARFIDNQTRLDFATMSESQAIDAALAHEHFAPSRFFNAPQSEFLLHLMPAAATADSFAPLCEKLAPDLRIHALENIKLFTGKHISLHTMVRYYAQRITEVSPTGPLYLGGFCEGAALSLEVARYLAEMGREIVHCFLIDPVLPRLTSAARQAAEEEYIRSQDDDAKPIARAFLDFTQYFQTATAFTFPVSFFIADHVSDEAIPLPALRLIHQVEDIPSLYKRTFASDRNGFENLLANADYIALESAHDEIMTDAKDLSIIASHINALMQQTNSAATTVEQRA</sequence>
<dbReference type="Gene3D" id="3.30.300.30">
    <property type="match status" value="1"/>
</dbReference>
<dbReference type="InterPro" id="IPR045851">
    <property type="entry name" value="AMP-bd_C_sf"/>
</dbReference>
<name>A0AAD0W5J8_PSEO7</name>
<dbReference type="InterPro" id="IPR023213">
    <property type="entry name" value="CAT-like_dom_sf"/>
</dbReference>
<evidence type="ECO:0000259" key="1">
    <source>
        <dbReference type="PROSITE" id="PS50075"/>
    </source>
</evidence>
<organism evidence="2 3">
    <name type="scientific">Pseudoalteromonas piscicida</name>
    <dbReference type="NCBI Taxonomy" id="43662"/>
    <lineage>
        <taxon>Bacteria</taxon>
        <taxon>Pseudomonadati</taxon>
        <taxon>Pseudomonadota</taxon>
        <taxon>Gammaproteobacteria</taxon>
        <taxon>Alteromonadales</taxon>
        <taxon>Pseudoalteromonadaceae</taxon>
        <taxon>Pseudoalteromonas</taxon>
    </lineage>
</organism>
<evidence type="ECO:0000313" key="2">
    <source>
        <dbReference type="EMBL" id="AXR03667.1"/>
    </source>
</evidence>
<dbReference type="Pfam" id="PF00975">
    <property type="entry name" value="Thioesterase"/>
    <property type="match status" value="1"/>
</dbReference>
<dbReference type="Gene3D" id="3.30.559.10">
    <property type="entry name" value="Chloramphenicol acetyltransferase-like domain"/>
    <property type="match status" value="1"/>
</dbReference>
<accession>A0AAD0W5J8</accession>
<dbReference type="KEGG" id="ppis:B1L02_17375"/>
<dbReference type="SUPFAM" id="SSF53474">
    <property type="entry name" value="alpha/beta-Hydrolases"/>
    <property type="match status" value="1"/>
</dbReference>
<feature type="domain" description="Carrier" evidence="1">
    <location>
        <begin position="1022"/>
        <end position="1096"/>
    </location>
</feature>
<dbReference type="Gene3D" id="1.10.10.1830">
    <property type="entry name" value="Non-ribosomal peptide synthase, adenylation domain"/>
    <property type="match status" value="1"/>
</dbReference>
<dbReference type="Gene3D" id="1.10.1200.10">
    <property type="entry name" value="ACP-like"/>
    <property type="match status" value="1"/>
</dbReference>
<dbReference type="PANTHER" id="PTHR45527:SF1">
    <property type="entry name" value="FATTY ACID SYNTHASE"/>
    <property type="match status" value="1"/>
</dbReference>
<dbReference type="InterPro" id="IPR010071">
    <property type="entry name" value="AA_adenyl_dom"/>
</dbReference>
<dbReference type="EMBL" id="CP031761">
    <property type="protein sequence ID" value="AXR03667.1"/>
    <property type="molecule type" value="Genomic_DNA"/>
</dbReference>
<dbReference type="Gene3D" id="3.40.50.1820">
    <property type="entry name" value="alpha/beta hydrolase"/>
    <property type="match status" value="1"/>
</dbReference>
<protein>
    <submittedName>
        <fullName evidence="2">Non-ribosomal peptide synthetase</fullName>
    </submittedName>
</protein>
<dbReference type="NCBIfam" id="TIGR01733">
    <property type="entry name" value="AA-adenyl-dom"/>
    <property type="match status" value="1"/>
</dbReference>
<reference evidence="2 3" key="1">
    <citation type="submission" date="2018-08" db="EMBL/GenBank/DDBJ databases">
        <title>Whole Genome Sequences of Two Pseudoalteromonas piscicida Strains, DE1-A and DE2-A, which Exhibit Strong Antibacterial Activity against Vibrio vulnificus.</title>
        <authorList>
            <person name="Richards G.P."/>
            <person name="Needleman D.S."/>
            <person name="Watson M.A."/>
            <person name="Polson S.W."/>
        </authorList>
    </citation>
    <scope>NUCLEOTIDE SEQUENCE [LARGE SCALE GENOMIC DNA]</scope>
    <source>
        <strain evidence="2 3">DE2-A</strain>
    </source>
</reference>
<dbReference type="PANTHER" id="PTHR45527">
    <property type="entry name" value="NONRIBOSOMAL PEPTIDE SYNTHETASE"/>
    <property type="match status" value="1"/>
</dbReference>
<dbReference type="GO" id="GO:0044550">
    <property type="term" value="P:secondary metabolite biosynthetic process"/>
    <property type="evidence" value="ECO:0007669"/>
    <property type="project" value="TreeGrafter"/>
</dbReference>
<dbReference type="InterPro" id="IPR041464">
    <property type="entry name" value="TubC_N"/>
</dbReference>
<dbReference type="GO" id="GO:0005737">
    <property type="term" value="C:cytoplasm"/>
    <property type="evidence" value="ECO:0007669"/>
    <property type="project" value="TreeGrafter"/>
</dbReference>
<dbReference type="InterPro" id="IPR036736">
    <property type="entry name" value="ACP-like_sf"/>
</dbReference>
<dbReference type="SUPFAM" id="SSF52777">
    <property type="entry name" value="CoA-dependent acyltransferases"/>
    <property type="match status" value="2"/>
</dbReference>
<dbReference type="InterPro" id="IPR001031">
    <property type="entry name" value="Thioesterase"/>
</dbReference>
<dbReference type="GO" id="GO:0003824">
    <property type="term" value="F:catalytic activity"/>
    <property type="evidence" value="ECO:0007669"/>
    <property type="project" value="InterPro"/>
</dbReference>
<gene>
    <name evidence="2" type="ORF">D0511_17445</name>
</gene>
<dbReference type="InterPro" id="IPR009081">
    <property type="entry name" value="PP-bd_ACP"/>
</dbReference>
<dbReference type="InterPro" id="IPR029058">
    <property type="entry name" value="AB_hydrolase_fold"/>
</dbReference>
<dbReference type="InterPro" id="IPR044894">
    <property type="entry name" value="TubC_N_sf"/>
</dbReference>
<dbReference type="SUPFAM" id="SSF47336">
    <property type="entry name" value="ACP-like"/>
    <property type="match status" value="1"/>
</dbReference>
<dbReference type="PROSITE" id="PS50075">
    <property type="entry name" value="CARRIER"/>
    <property type="match status" value="1"/>
</dbReference>